<evidence type="ECO:0000313" key="3">
    <source>
        <dbReference type="EMBL" id="MDM4017974.1"/>
    </source>
</evidence>
<accession>A0ABT7PNW7</accession>
<feature type="coiled-coil region" evidence="1">
    <location>
        <begin position="529"/>
        <end position="559"/>
    </location>
</feature>
<evidence type="ECO:0000256" key="2">
    <source>
        <dbReference type="SAM" id="MobiDB-lite"/>
    </source>
</evidence>
<keyword evidence="4" id="KW-1185">Reference proteome</keyword>
<feature type="region of interest" description="Disordered" evidence="2">
    <location>
        <begin position="23"/>
        <end position="95"/>
    </location>
</feature>
<organism evidence="3 4">
    <name type="scientific">Roseiconus lacunae</name>
    <dbReference type="NCBI Taxonomy" id="2605694"/>
    <lineage>
        <taxon>Bacteria</taxon>
        <taxon>Pseudomonadati</taxon>
        <taxon>Planctomycetota</taxon>
        <taxon>Planctomycetia</taxon>
        <taxon>Pirellulales</taxon>
        <taxon>Pirellulaceae</taxon>
        <taxon>Roseiconus</taxon>
    </lineage>
</organism>
<gene>
    <name evidence="3" type="ORF">QTN89_21180</name>
</gene>
<dbReference type="RefSeq" id="WP_289165584.1">
    <property type="nucleotide sequence ID" value="NZ_JASZZN010000017.1"/>
</dbReference>
<evidence type="ECO:0000256" key="1">
    <source>
        <dbReference type="SAM" id="Coils"/>
    </source>
</evidence>
<protein>
    <submittedName>
        <fullName evidence="3">Uncharacterized protein</fullName>
    </submittedName>
</protein>
<feature type="compositionally biased region" description="Polar residues" evidence="2">
    <location>
        <begin position="33"/>
        <end position="60"/>
    </location>
</feature>
<feature type="compositionally biased region" description="Pro residues" evidence="2">
    <location>
        <begin position="83"/>
        <end position="93"/>
    </location>
</feature>
<evidence type="ECO:0000313" key="4">
    <source>
        <dbReference type="Proteomes" id="UP001239462"/>
    </source>
</evidence>
<name>A0ABT7PNW7_9BACT</name>
<dbReference type="Proteomes" id="UP001239462">
    <property type="component" value="Unassembled WGS sequence"/>
</dbReference>
<comment type="caution">
    <text evidence="3">The sequence shown here is derived from an EMBL/GenBank/DDBJ whole genome shotgun (WGS) entry which is preliminary data.</text>
</comment>
<proteinExistence type="predicted"/>
<keyword evidence="1" id="KW-0175">Coiled coil</keyword>
<feature type="region of interest" description="Disordered" evidence="2">
    <location>
        <begin position="487"/>
        <end position="507"/>
    </location>
</feature>
<reference evidence="3 4" key="1">
    <citation type="submission" date="2023-06" db="EMBL/GenBank/DDBJ databases">
        <title>Roseiconus lacunae JC819 isolated from Gulf of Mannar region, Tamil Nadu.</title>
        <authorList>
            <person name="Pk S."/>
            <person name="Ch S."/>
            <person name="Ch V.R."/>
        </authorList>
    </citation>
    <scope>NUCLEOTIDE SEQUENCE [LARGE SCALE GENOMIC DNA]</scope>
    <source>
        <strain evidence="3 4">JC819</strain>
    </source>
</reference>
<dbReference type="EMBL" id="JASZZN010000017">
    <property type="protein sequence ID" value="MDM4017974.1"/>
    <property type="molecule type" value="Genomic_DNA"/>
</dbReference>
<sequence length="984" mass="110866">MNARTAPSFALLSWLVLTSVASGQSHREIASKPNVSGSTEGITLQSPENAPLSETDQVTETIPPGVRSTEPQSVLMPETLPKSKPPALTPPAPSFEQCCDEDGSMLPIGDESRGLPVFGGPTANTMVPAKLTLTSTQPQQGRLHSGDRPSRWATVDYGPLEFTLLIPHVDGESIDAIRFWLNGNMISPSALIKRDESVVIDPHSQQEVLVNTIHYEVSCPPLGRHLLQVTYLRKTQWSPMSAPLRFEVLEPPTPEIIAVAQGKQTPSAHQIRLPIKTNGDVTLKLAGVDPQDRVAVDLDGMEICQVQVDQQCCVAVELAKHVPPGRYRIQVRSIGSQSCDLSSQPSNTAWVQFHTPDRHVSIDTPLDGNKLPVFQTVAPLLPTLPSLESPLQFTSDHIECQKLQQENQTTSADLFDRATVLVGTDESREEAQKKVDAGKEKLRKDREQLNRAVEQLNRNREIQNRRLEIMNRIDENLNREQERVNRLTDQPEGVAQTPAGQPEEPTKWEVDTKLSHDIGERSPAKADPAETVSANLENLENAMKEWIELKQDIDEARIDLFAEHQKLRRVVKQWNCRNCDANVCKFFAQRHKQLNDKLADRDAMLKHLASFLEREGVELLDEVINGLNQIHGVLQVKQPLSIQLPRQKPTTQALDNIASEALRDRYKVFFSKFKHLHQLQALFETREAIQCDCEEKPKCPCSETDALKAAARALAKHGYLHAKSVAEDLEKQLAFVEEIQSEIASLIETYQFAETEVGCNVLAELIDARAIKQQQDVLLEQALQAAVHRETADRAQRDTANKLAKSYWKRREYRKEIREAYLRNAPDTVTYFDSPATFPIPRFGRYGVDDSRQGMMISENMKWVTRANGSYTLQYELRRAEMPAKLSLQLQFQTPGSDIWHTITLPEEIVRPGTAQYRLAEESDLNLLLDENQVWRKINQTGSHPALERSGGRITKVRRKGSAQYGYGFEGLDVYRDYDLVYRQ</sequence>